<dbReference type="Proteomes" id="UP000244523">
    <property type="component" value="Unassembled WGS sequence"/>
</dbReference>
<keyword evidence="2" id="KW-1185">Reference proteome</keyword>
<accession>A0A2T6K8K7</accession>
<protein>
    <submittedName>
        <fullName evidence="1">Uncharacterized protein</fullName>
    </submittedName>
</protein>
<evidence type="ECO:0000313" key="1">
    <source>
        <dbReference type="EMBL" id="PUB11081.1"/>
    </source>
</evidence>
<proteinExistence type="predicted"/>
<evidence type="ECO:0000313" key="2">
    <source>
        <dbReference type="Proteomes" id="UP000244523"/>
    </source>
</evidence>
<gene>
    <name evidence="1" type="ORF">C8N45_11565</name>
</gene>
<reference evidence="1 2" key="1">
    <citation type="submission" date="2018-04" db="EMBL/GenBank/DDBJ databases">
        <title>Genomic Encyclopedia of Archaeal and Bacterial Type Strains, Phase II (KMG-II): from individual species to whole genera.</title>
        <authorList>
            <person name="Goeker M."/>
        </authorList>
    </citation>
    <scope>NUCLEOTIDE SEQUENCE [LARGE SCALE GENOMIC DNA]</scope>
    <source>
        <strain evidence="1 2">DSM 29955</strain>
    </source>
</reference>
<comment type="caution">
    <text evidence="1">The sequence shown here is derived from an EMBL/GenBank/DDBJ whole genome shotgun (WGS) entry which is preliminary data.</text>
</comment>
<organism evidence="1 2">
    <name type="scientific">Yoonia sediminilitoris</name>
    <dbReference type="NCBI Taxonomy" id="1286148"/>
    <lineage>
        <taxon>Bacteria</taxon>
        <taxon>Pseudomonadati</taxon>
        <taxon>Pseudomonadota</taxon>
        <taxon>Alphaproteobacteria</taxon>
        <taxon>Rhodobacterales</taxon>
        <taxon>Paracoccaceae</taxon>
        <taxon>Yoonia</taxon>
    </lineage>
</organism>
<sequence>MQSCRHPSSPQCAFEAARGCRGVPVDRGILDRAVHPLDLTAGPWVTRFGPEVARHFLMRLTCRPEPPETGQTRADGARRPRYHRRGRQIAHATLIVRTAGFSSPLGPQRDNFRGAPRITKGNVAAQEGVSRDTIQINRKVRPEFRHHRCWTDRSSRSRCR</sequence>
<name>A0A2T6K8K7_9RHOB</name>
<dbReference type="AlphaFoldDB" id="A0A2T6K8K7"/>
<dbReference type="EMBL" id="QBUD01000015">
    <property type="protein sequence ID" value="PUB11081.1"/>
    <property type="molecule type" value="Genomic_DNA"/>
</dbReference>